<comment type="caution">
    <text evidence="3">The sequence shown here is derived from an EMBL/GenBank/DDBJ whole genome shotgun (WGS) entry which is preliminary data.</text>
</comment>
<feature type="region of interest" description="Disordered" evidence="2">
    <location>
        <begin position="1"/>
        <end position="30"/>
    </location>
</feature>
<sequence length="229" mass="26387">MPKTVNNPPASEHASGARSSRSPWSHGEQMDPDQELILDDLADRIDALYDYMLGITFDQFYPKRKRQIKKKYKKLVEKYKCKHQEFVEKNLQKLRDQAELEALRRRCRTQKGEIEAQQAKLEAQQDHIKAQQAEFKAQQAEFKAQQAQLKAQQDQIEALKNYIEAQGGQIVILRLDNADSQRKLESLGKTSADQLRELEAFRQRAAQQAAARQQAVPQQAGDLRTRGTR</sequence>
<keyword evidence="1" id="KW-0175">Coiled coil</keyword>
<feature type="compositionally biased region" description="Low complexity" evidence="2">
    <location>
        <begin position="206"/>
        <end position="220"/>
    </location>
</feature>
<proteinExistence type="predicted"/>
<evidence type="ECO:0000256" key="2">
    <source>
        <dbReference type="SAM" id="MobiDB-lite"/>
    </source>
</evidence>
<keyword evidence="4" id="KW-1185">Reference proteome</keyword>
<dbReference type="Proteomes" id="UP000031192">
    <property type="component" value="Unassembled WGS sequence"/>
</dbReference>
<dbReference type="EMBL" id="AZNH01000020">
    <property type="protein sequence ID" value="KID86671.1"/>
    <property type="molecule type" value="Genomic_DNA"/>
</dbReference>
<evidence type="ECO:0000313" key="4">
    <source>
        <dbReference type="Proteomes" id="UP000031192"/>
    </source>
</evidence>
<reference evidence="3 4" key="1">
    <citation type="journal article" date="2014" name="Proc. Natl. Acad. Sci. U.S.A.">
        <title>Trajectory and genomic determinants of fungal-pathogen speciation and host adaptation.</title>
        <authorList>
            <person name="Hu X."/>
            <person name="Xiao G."/>
            <person name="Zheng P."/>
            <person name="Shang Y."/>
            <person name="Su Y."/>
            <person name="Zhang X."/>
            <person name="Liu X."/>
            <person name="Zhan S."/>
            <person name="St Leger R.J."/>
            <person name="Wang C."/>
        </authorList>
    </citation>
    <scope>NUCLEOTIDE SEQUENCE [LARGE SCALE GENOMIC DNA]</scope>
    <source>
        <strain evidence="3 4">ARSEF 977</strain>
    </source>
</reference>
<protein>
    <submittedName>
        <fullName evidence="3">Uncharacterized protein</fullName>
    </submittedName>
</protein>
<evidence type="ECO:0000256" key="1">
    <source>
        <dbReference type="SAM" id="Coils"/>
    </source>
</evidence>
<dbReference type="AlphaFoldDB" id="A0A0B4HA44"/>
<accession>A0A0B4HA44</accession>
<name>A0A0B4HA44_METGA</name>
<feature type="coiled-coil region" evidence="1">
    <location>
        <begin position="100"/>
        <end position="162"/>
    </location>
</feature>
<gene>
    <name evidence="3" type="ORF">MGU_06143</name>
</gene>
<feature type="region of interest" description="Disordered" evidence="2">
    <location>
        <begin position="206"/>
        <end position="229"/>
    </location>
</feature>
<organism evidence="3 4">
    <name type="scientific">Metarhizium guizhouense (strain ARSEF 977)</name>
    <dbReference type="NCBI Taxonomy" id="1276136"/>
    <lineage>
        <taxon>Eukaryota</taxon>
        <taxon>Fungi</taxon>
        <taxon>Dikarya</taxon>
        <taxon>Ascomycota</taxon>
        <taxon>Pezizomycotina</taxon>
        <taxon>Sordariomycetes</taxon>
        <taxon>Hypocreomycetidae</taxon>
        <taxon>Hypocreales</taxon>
        <taxon>Clavicipitaceae</taxon>
        <taxon>Metarhizium</taxon>
    </lineage>
</organism>
<evidence type="ECO:0000313" key="3">
    <source>
        <dbReference type="EMBL" id="KID86671.1"/>
    </source>
</evidence>
<dbReference type="HOGENOM" id="CLU_105503_0_0_1"/>